<dbReference type="PRINTS" id="PR00598">
    <property type="entry name" value="HTHMARR"/>
</dbReference>
<reference evidence="2 3" key="1">
    <citation type="submission" date="2020-01" db="EMBL/GenBank/DDBJ databases">
        <authorList>
            <person name="Deng T."/>
        </authorList>
    </citation>
    <scope>NUCLEOTIDE SEQUENCE [LARGE SCALE GENOMIC DNA]</scope>
    <source>
        <strain evidence="2 3">5221</strain>
    </source>
</reference>
<dbReference type="InterPro" id="IPR036388">
    <property type="entry name" value="WH-like_DNA-bd_sf"/>
</dbReference>
<dbReference type="GO" id="GO:0003700">
    <property type="term" value="F:DNA-binding transcription factor activity"/>
    <property type="evidence" value="ECO:0007669"/>
    <property type="project" value="InterPro"/>
</dbReference>
<evidence type="ECO:0000313" key="2">
    <source>
        <dbReference type="EMBL" id="MYM18759.1"/>
    </source>
</evidence>
<dbReference type="SUPFAM" id="SSF46785">
    <property type="entry name" value="Winged helix' DNA-binding domain"/>
    <property type="match status" value="1"/>
</dbReference>
<dbReference type="Proteomes" id="UP000469215">
    <property type="component" value="Unassembled WGS sequence"/>
</dbReference>
<comment type="caution">
    <text evidence="2">The sequence shown here is derived from an EMBL/GenBank/DDBJ whole genome shotgun (WGS) entry which is preliminary data.</text>
</comment>
<organism evidence="2 3">
    <name type="scientific">Brevibacterium rongguiense</name>
    <dbReference type="NCBI Taxonomy" id="2695267"/>
    <lineage>
        <taxon>Bacteria</taxon>
        <taxon>Bacillati</taxon>
        <taxon>Actinomycetota</taxon>
        <taxon>Actinomycetes</taxon>
        <taxon>Micrococcales</taxon>
        <taxon>Brevibacteriaceae</taxon>
        <taxon>Brevibacterium</taxon>
    </lineage>
</organism>
<dbReference type="GO" id="GO:0006950">
    <property type="term" value="P:response to stress"/>
    <property type="evidence" value="ECO:0007669"/>
    <property type="project" value="TreeGrafter"/>
</dbReference>
<dbReference type="Gene3D" id="1.10.10.10">
    <property type="entry name" value="Winged helix-like DNA-binding domain superfamily/Winged helix DNA-binding domain"/>
    <property type="match status" value="1"/>
</dbReference>
<evidence type="ECO:0000259" key="1">
    <source>
        <dbReference type="PROSITE" id="PS50995"/>
    </source>
</evidence>
<dbReference type="InterPro" id="IPR039422">
    <property type="entry name" value="MarR/SlyA-like"/>
</dbReference>
<dbReference type="PROSITE" id="PS50995">
    <property type="entry name" value="HTH_MARR_2"/>
    <property type="match status" value="1"/>
</dbReference>
<name>A0A6N9H4C1_9MICO</name>
<protein>
    <submittedName>
        <fullName evidence="2">MarR family transcriptional regulator</fullName>
    </submittedName>
</protein>
<sequence>MPAVPDPIEESRKQWIAHGWEDAADGMTLVTSVMRVHQLLLARVDAVLKPLGLTFSRYEVLRLLAFTKRGELPLNKVTQRLQVHATSTTNSVDRLEAAGLVERLPHPNDGRTTLAAITPEGRALVERATDALNSQVFERPEVESATLTQLLGRLLYLREGLERDQED</sequence>
<dbReference type="PANTHER" id="PTHR33164:SF101">
    <property type="entry name" value="TRANSCRIPTIONAL REPRESSOR MPRA"/>
    <property type="match status" value="1"/>
</dbReference>
<proteinExistence type="predicted"/>
<dbReference type="RefSeq" id="WP_160952196.1">
    <property type="nucleotide sequence ID" value="NZ_WWEQ01000004.1"/>
</dbReference>
<accession>A0A6N9H4C1</accession>
<evidence type="ECO:0000313" key="3">
    <source>
        <dbReference type="Proteomes" id="UP000469215"/>
    </source>
</evidence>
<dbReference type="EMBL" id="WWEQ01000004">
    <property type="protein sequence ID" value="MYM18759.1"/>
    <property type="molecule type" value="Genomic_DNA"/>
</dbReference>
<dbReference type="SMART" id="SM00347">
    <property type="entry name" value="HTH_MARR"/>
    <property type="match status" value="1"/>
</dbReference>
<dbReference type="InterPro" id="IPR036390">
    <property type="entry name" value="WH_DNA-bd_sf"/>
</dbReference>
<gene>
    <name evidence="2" type="ORF">GSY69_01885</name>
</gene>
<feature type="domain" description="HTH marR-type" evidence="1">
    <location>
        <begin position="26"/>
        <end position="156"/>
    </location>
</feature>
<dbReference type="InterPro" id="IPR000835">
    <property type="entry name" value="HTH_MarR-typ"/>
</dbReference>
<dbReference type="PANTHER" id="PTHR33164">
    <property type="entry name" value="TRANSCRIPTIONAL REGULATOR, MARR FAMILY"/>
    <property type="match status" value="1"/>
</dbReference>
<dbReference type="AlphaFoldDB" id="A0A6N9H4C1"/>
<keyword evidence="3" id="KW-1185">Reference proteome</keyword>
<dbReference type="Pfam" id="PF12802">
    <property type="entry name" value="MarR_2"/>
    <property type="match status" value="1"/>
</dbReference>